<feature type="domain" description="J" evidence="2">
    <location>
        <begin position="292"/>
        <end position="358"/>
    </location>
</feature>
<dbReference type="CDD" id="cd06257">
    <property type="entry name" value="DnaJ"/>
    <property type="match status" value="1"/>
</dbReference>
<dbReference type="InterPro" id="IPR036869">
    <property type="entry name" value="J_dom_sf"/>
</dbReference>
<dbReference type="SMART" id="SM00271">
    <property type="entry name" value="DnaJ"/>
    <property type="match status" value="1"/>
</dbReference>
<dbReference type="Gene3D" id="1.10.3680.10">
    <property type="entry name" value="TerB-like"/>
    <property type="match status" value="1"/>
</dbReference>
<dbReference type="SUPFAM" id="SSF158682">
    <property type="entry name" value="TerB-like"/>
    <property type="match status" value="1"/>
</dbReference>
<dbReference type="PATRIC" id="fig|1150469.3.peg.461"/>
<dbReference type="SUPFAM" id="SSF46565">
    <property type="entry name" value="Chaperone J-domain"/>
    <property type="match status" value="1"/>
</dbReference>
<dbReference type="Gene3D" id="1.10.287.110">
    <property type="entry name" value="DnaJ domain"/>
    <property type="match status" value="1"/>
</dbReference>
<dbReference type="InterPro" id="IPR007791">
    <property type="entry name" value="DjlA_N"/>
</dbReference>
<dbReference type="HOGENOM" id="CLU_066221_0_0_5"/>
<dbReference type="PROSITE" id="PS50076">
    <property type="entry name" value="DNAJ_2"/>
    <property type="match status" value="1"/>
</dbReference>
<dbReference type="Proteomes" id="UP000033220">
    <property type="component" value="Chromosome DSM 122"/>
</dbReference>
<evidence type="ECO:0000259" key="2">
    <source>
        <dbReference type="PROSITE" id="PS50076"/>
    </source>
</evidence>
<protein>
    <recommendedName>
        <fullName evidence="2">J domain-containing protein</fullName>
    </recommendedName>
</protein>
<accession>H6SNV3</accession>
<dbReference type="eggNOG" id="COG1076">
    <property type="taxonomic scope" value="Bacteria"/>
</dbReference>
<keyword evidence="4" id="KW-1185">Reference proteome</keyword>
<feature type="compositionally biased region" description="Low complexity" evidence="1">
    <location>
        <begin position="43"/>
        <end position="52"/>
    </location>
</feature>
<gene>
    <name evidence="3" type="ORF">RSPPHO_00399</name>
</gene>
<name>H6SNV3_PARPM</name>
<dbReference type="AlphaFoldDB" id="H6SNV3"/>
<evidence type="ECO:0000313" key="4">
    <source>
        <dbReference type="Proteomes" id="UP000033220"/>
    </source>
</evidence>
<dbReference type="Pfam" id="PF00226">
    <property type="entry name" value="DnaJ"/>
    <property type="match status" value="1"/>
</dbReference>
<sequence>MPERLSPEDQGFFSQRALFTAKVSPDFRTFAHRMGRGPGPLPGAGAAPSPRGVVARTAKGPRTAKGDSTSGRDGSCFCPGVGYCRKCPDKDPPRQGGKTPVMSIFGKIVGGVGGFIVGGPLGAVLGAAAGHAYDRMREEGVETYGPEEGVKSGATFERANDAARQMAFTVAVVALSAKMAKADGVVNREEIDAFKRAFRVPPGDMAAVGRLFDQARHSPDGYEAYARQIARMFADTPQVLEELLGALFVIAQADGRLHPNEVAFLHRVADIFGLPPRDFERIRATHAVGDADPYHILGVPPDADEATLQSAYRQLVRENHPDRLIAQGMPPDFIDLATQKMATINAAYDAVSRRRLKS</sequence>
<reference evidence="3 4" key="1">
    <citation type="submission" date="2012-02" db="EMBL/GenBank/DDBJ databases">
        <title>Shotgun genome sequence of Phaeospirillum photometricum DSM 122.</title>
        <authorList>
            <person name="Duquesne K."/>
            <person name="Sturgis J."/>
        </authorList>
    </citation>
    <scope>NUCLEOTIDE SEQUENCE [LARGE SCALE GENOMIC DNA]</scope>
    <source>
        <strain evidence="4">DSM122</strain>
    </source>
</reference>
<dbReference type="EMBL" id="HE663493">
    <property type="protein sequence ID" value="CCG07025.1"/>
    <property type="molecule type" value="Genomic_DNA"/>
</dbReference>
<dbReference type="STRING" id="1150469.RSPPHO_00399"/>
<dbReference type="InterPro" id="IPR001623">
    <property type="entry name" value="DnaJ_domain"/>
</dbReference>
<evidence type="ECO:0000256" key="1">
    <source>
        <dbReference type="SAM" id="MobiDB-lite"/>
    </source>
</evidence>
<dbReference type="Pfam" id="PF05099">
    <property type="entry name" value="TerB"/>
    <property type="match status" value="1"/>
</dbReference>
<evidence type="ECO:0000313" key="3">
    <source>
        <dbReference type="EMBL" id="CCG07025.1"/>
    </source>
</evidence>
<dbReference type="KEGG" id="rpm:RSPPHO_00399"/>
<dbReference type="PRINTS" id="PR00625">
    <property type="entry name" value="JDOMAIN"/>
</dbReference>
<proteinExistence type="predicted"/>
<dbReference type="CDD" id="cd07316">
    <property type="entry name" value="terB_like_DjlA"/>
    <property type="match status" value="1"/>
</dbReference>
<organism evidence="3 4">
    <name type="scientific">Pararhodospirillum photometricum DSM 122</name>
    <dbReference type="NCBI Taxonomy" id="1150469"/>
    <lineage>
        <taxon>Bacteria</taxon>
        <taxon>Pseudomonadati</taxon>
        <taxon>Pseudomonadota</taxon>
        <taxon>Alphaproteobacteria</taxon>
        <taxon>Rhodospirillales</taxon>
        <taxon>Rhodospirillaceae</taxon>
        <taxon>Pararhodospirillum</taxon>
    </lineage>
</organism>
<feature type="region of interest" description="Disordered" evidence="1">
    <location>
        <begin position="30"/>
        <end position="72"/>
    </location>
</feature>
<dbReference type="InterPro" id="IPR029024">
    <property type="entry name" value="TerB-like"/>
</dbReference>